<accession>A0A6G1ECZ9</accession>
<dbReference type="EMBL" id="SPHZ02000004">
    <property type="protein sequence ID" value="KAF0922292.1"/>
    <property type="molecule type" value="Genomic_DNA"/>
</dbReference>
<dbReference type="Proteomes" id="UP000479710">
    <property type="component" value="Unassembled WGS sequence"/>
</dbReference>
<name>A0A6G1ECZ9_9ORYZ</name>
<keyword evidence="2" id="KW-1185">Reference proteome</keyword>
<evidence type="ECO:0000313" key="2">
    <source>
        <dbReference type="Proteomes" id="UP000479710"/>
    </source>
</evidence>
<reference evidence="1 2" key="1">
    <citation type="submission" date="2019-11" db="EMBL/GenBank/DDBJ databases">
        <title>Whole genome sequence of Oryza granulata.</title>
        <authorList>
            <person name="Li W."/>
        </authorList>
    </citation>
    <scope>NUCLEOTIDE SEQUENCE [LARGE SCALE GENOMIC DNA]</scope>
    <source>
        <strain evidence="2">cv. Menghai</strain>
        <tissue evidence="1">Leaf</tissue>
    </source>
</reference>
<sequence length="60" mass="6793">MAWHRAKAAKLGRWRQVDATYGEPWRLCLVELEKEAGTARSMCRGTEVGPDDYGLDSDTH</sequence>
<gene>
    <name evidence="1" type="ORF">E2562_031787</name>
</gene>
<organism evidence="1 2">
    <name type="scientific">Oryza meyeriana var. granulata</name>
    <dbReference type="NCBI Taxonomy" id="110450"/>
    <lineage>
        <taxon>Eukaryota</taxon>
        <taxon>Viridiplantae</taxon>
        <taxon>Streptophyta</taxon>
        <taxon>Embryophyta</taxon>
        <taxon>Tracheophyta</taxon>
        <taxon>Spermatophyta</taxon>
        <taxon>Magnoliopsida</taxon>
        <taxon>Liliopsida</taxon>
        <taxon>Poales</taxon>
        <taxon>Poaceae</taxon>
        <taxon>BOP clade</taxon>
        <taxon>Oryzoideae</taxon>
        <taxon>Oryzeae</taxon>
        <taxon>Oryzinae</taxon>
        <taxon>Oryza</taxon>
        <taxon>Oryza meyeriana</taxon>
    </lineage>
</organism>
<evidence type="ECO:0000313" key="1">
    <source>
        <dbReference type="EMBL" id="KAF0922292.1"/>
    </source>
</evidence>
<comment type="caution">
    <text evidence="1">The sequence shown here is derived from an EMBL/GenBank/DDBJ whole genome shotgun (WGS) entry which is preliminary data.</text>
</comment>
<protein>
    <submittedName>
        <fullName evidence="1">Uncharacterized protein</fullName>
    </submittedName>
</protein>
<proteinExistence type="predicted"/>
<dbReference type="AlphaFoldDB" id="A0A6G1ECZ9"/>